<keyword evidence="3" id="KW-1185">Reference proteome</keyword>
<protein>
    <recommendedName>
        <fullName evidence="1">DUF3447 domain-containing protein</fullName>
    </recommendedName>
</protein>
<dbReference type="InterPro" id="IPR020683">
    <property type="entry name" value="DUF3447"/>
</dbReference>
<reference evidence="2 3" key="1">
    <citation type="submission" date="2024-04" db="EMBL/GenBank/DDBJ databases">
        <title>Tritrichomonas musculus Genome.</title>
        <authorList>
            <person name="Alves-Ferreira E."/>
            <person name="Grigg M."/>
            <person name="Lorenzi H."/>
            <person name="Galac M."/>
        </authorList>
    </citation>
    <scope>NUCLEOTIDE SEQUENCE [LARGE SCALE GENOMIC DNA]</scope>
    <source>
        <strain evidence="2 3">EAF2021</strain>
    </source>
</reference>
<accession>A0ABR2K7T4</accession>
<evidence type="ECO:0000313" key="3">
    <source>
        <dbReference type="Proteomes" id="UP001470230"/>
    </source>
</evidence>
<gene>
    <name evidence="2" type="ORF">M9Y10_037896</name>
</gene>
<dbReference type="InterPro" id="IPR016024">
    <property type="entry name" value="ARM-type_fold"/>
</dbReference>
<dbReference type="EMBL" id="JAPFFF010000006">
    <property type="protein sequence ID" value="KAK8886863.1"/>
    <property type="molecule type" value="Genomic_DNA"/>
</dbReference>
<feature type="domain" description="DUF3447" evidence="1">
    <location>
        <begin position="640"/>
        <end position="713"/>
    </location>
</feature>
<dbReference type="SUPFAM" id="SSF48371">
    <property type="entry name" value="ARM repeat"/>
    <property type="match status" value="1"/>
</dbReference>
<dbReference type="SUPFAM" id="SSF48403">
    <property type="entry name" value="Ankyrin repeat"/>
    <property type="match status" value="1"/>
</dbReference>
<comment type="caution">
    <text evidence="2">The sequence shown here is derived from an EMBL/GenBank/DDBJ whole genome shotgun (WGS) entry which is preliminary data.</text>
</comment>
<dbReference type="Gene3D" id="1.25.10.10">
    <property type="entry name" value="Leucine-rich Repeat Variant"/>
    <property type="match status" value="1"/>
</dbReference>
<proteinExistence type="predicted"/>
<dbReference type="Proteomes" id="UP001470230">
    <property type="component" value="Unassembled WGS sequence"/>
</dbReference>
<dbReference type="InterPro" id="IPR011989">
    <property type="entry name" value="ARM-like"/>
</dbReference>
<dbReference type="InterPro" id="IPR036770">
    <property type="entry name" value="Ankyrin_rpt-contain_sf"/>
</dbReference>
<sequence>MNTDLKEKIQKATEDLNNNLNEFPFDDALKILIEDLPNQDLFIPRINLYFSIAKKKPDLPILHSSFESIVITPMYTPQFSLDALKSLEEFIEIKSSFFTFHATLLLNKLLTISLNKEIGNIEIRKRAIFCIRSIAVHSPEICKSMKNFYKNYVSKLVLIVSEISEKDPLDYKENDESLSMQALYSIKAIDESLRNQDGFNTVYQIYKSILDPEEPQDNWQSKYALISSLTNMINSSSKIQNVLPLCKSFIPFLDLKTQPHIRMAIYKFIEEACKLIRDVTVIQDIINRIFQLAFEEEKLKEDAFQTLITFFSIPTAQMKNEIIYKSFFNDYFSRLVDELRERPIKEYIIQCIGYIARDIKNLYEPFYVSTTECFWSLLQEKNDLSLDVAIIHSLAISLTNIAIPRKLRTIRTVCAYFWQKAISLKKNDIKEEYIQKLDDAISILSRKLGADESELRQMKGGKKLNVTKTWLEDDVFPLLLDLCEENAFWVRKEITSSVYFNGLVRDQNNDKLLEILEKILIIRPSKWEVLSCFCEDISDLLPLDLPESIESAFSISENDDIQAIMVDDLEYFLNRPNENLIDISEFPNKEYYFIKDCDKICDKENYEKSDKIPILLLSALFGSESIFHYFLEQGDLVKIKSDIGKYLVRASIIGGNHRIIMTLKKLDLQFDKCLNLSVIFHRNDIFIWILNQYKLKIEKEPFLKFAEEHLNFELLAQLDITENDNNNVSNISPKKIRARQRK</sequence>
<dbReference type="Pfam" id="PF11929">
    <property type="entry name" value="DUF3447"/>
    <property type="match status" value="1"/>
</dbReference>
<evidence type="ECO:0000313" key="2">
    <source>
        <dbReference type="EMBL" id="KAK8886863.1"/>
    </source>
</evidence>
<name>A0ABR2K7T4_9EUKA</name>
<organism evidence="2 3">
    <name type="scientific">Tritrichomonas musculus</name>
    <dbReference type="NCBI Taxonomy" id="1915356"/>
    <lineage>
        <taxon>Eukaryota</taxon>
        <taxon>Metamonada</taxon>
        <taxon>Parabasalia</taxon>
        <taxon>Tritrichomonadida</taxon>
        <taxon>Tritrichomonadidae</taxon>
        <taxon>Tritrichomonas</taxon>
    </lineage>
</organism>
<evidence type="ECO:0000259" key="1">
    <source>
        <dbReference type="Pfam" id="PF11929"/>
    </source>
</evidence>